<proteinExistence type="predicted"/>
<accession>A0A5C7SDM7</accession>
<keyword evidence="2" id="KW-0503">Monooxygenase</keyword>
<dbReference type="PANTHER" id="PTHR13789">
    <property type="entry name" value="MONOOXYGENASE"/>
    <property type="match status" value="1"/>
</dbReference>
<evidence type="ECO:0000313" key="4">
    <source>
        <dbReference type="EMBL" id="TXH81046.1"/>
    </source>
</evidence>
<dbReference type="GO" id="GO:0004497">
    <property type="term" value="F:monooxygenase activity"/>
    <property type="evidence" value="ECO:0007669"/>
    <property type="project" value="UniProtKB-KW"/>
</dbReference>
<dbReference type="PANTHER" id="PTHR13789:SF309">
    <property type="entry name" value="PUTATIVE (AFU_ORTHOLOGUE AFUA_6G14510)-RELATED"/>
    <property type="match status" value="1"/>
</dbReference>
<dbReference type="Gene3D" id="3.50.50.60">
    <property type="entry name" value="FAD/NAD(P)-binding domain"/>
    <property type="match status" value="1"/>
</dbReference>
<name>A0A5C7SDM7_THASP</name>
<evidence type="ECO:0000256" key="1">
    <source>
        <dbReference type="ARBA" id="ARBA00023002"/>
    </source>
</evidence>
<evidence type="ECO:0000259" key="3">
    <source>
        <dbReference type="Pfam" id="PF01494"/>
    </source>
</evidence>
<dbReference type="PRINTS" id="PR00420">
    <property type="entry name" value="RNGMNOXGNASE"/>
</dbReference>
<keyword evidence="1" id="KW-0560">Oxidoreductase</keyword>
<comment type="caution">
    <text evidence="4">The sequence shown here is derived from an EMBL/GenBank/DDBJ whole genome shotgun (WGS) entry which is preliminary data.</text>
</comment>
<dbReference type="InterPro" id="IPR002938">
    <property type="entry name" value="FAD-bd"/>
</dbReference>
<dbReference type="Proteomes" id="UP000321192">
    <property type="component" value="Unassembled WGS sequence"/>
</dbReference>
<evidence type="ECO:0000313" key="5">
    <source>
        <dbReference type="Proteomes" id="UP000321192"/>
    </source>
</evidence>
<dbReference type="NCBIfam" id="NF005313">
    <property type="entry name" value="PRK06847.1"/>
    <property type="match status" value="1"/>
</dbReference>
<sequence length="378" mass="40548">MANAFIPKGQKALIVGAGTAGMSSGITLSQLGVEVDLIDINPHWGALGAGITITGPTLRALKHLGVYDEVAAQAYVGEGIQVCDTQGNPLRTLPTPMPPEEGIGSSGGIMRPALHAIIENKARALGLDIRLGLTVSALDQDEDGVDVTFSDGSRGRYDFVIGADGVFSGVRGLIFPDAPKPEYTGQSAWRLFVERPPEVERRTYFLGGPAKVGLTPVSDTHMYMFLLERTPKVFLKDEELAAELAKKLVGYGGIIQRLADALDKASLINFRPLEAFVLPSPWYKGRVLLIGDASHPTTPQLASGAGMGIEDALVLAEELARSESIEETYARFMGRRIGRCRLVTECSMELGRLEQARAPVESQTAVVERALARLAEPI</sequence>
<dbReference type="Pfam" id="PF01494">
    <property type="entry name" value="FAD_binding_3"/>
    <property type="match status" value="1"/>
</dbReference>
<dbReference type="InterPro" id="IPR050493">
    <property type="entry name" value="FAD-dep_Monooxygenase_BioMet"/>
</dbReference>
<feature type="domain" description="FAD-binding" evidence="3">
    <location>
        <begin position="12"/>
        <end position="321"/>
    </location>
</feature>
<evidence type="ECO:0000256" key="2">
    <source>
        <dbReference type="ARBA" id="ARBA00023033"/>
    </source>
</evidence>
<protein>
    <submittedName>
        <fullName evidence="4">Oxidoreductase</fullName>
    </submittedName>
</protein>
<dbReference type="RefSeq" id="WP_276660935.1">
    <property type="nucleotide sequence ID" value="NZ_SSFD01000291.1"/>
</dbReference>
<dbReference type="GO" id="GO:0071949">
    <property type="term" value="F:FAD binding"/>
    <property type="evidence" value="ECO:0007669"/>
    <property type="project" value="InterPro"/>
</dbReference>
<dbReference type="InterPro" id="IPR036188">
    <property type="entry name" value="FAD/NAD-bd_sf"/>
</dbReference>
<dbReference type="AlphaFoldDB" id="A0A5C7SDM7"/>
<reference evidence="4 5" key="1">
    <citation type="submission" date="2018-09" db="EMBL/GenBank/DDBJ databases">
        <title>Metagenome Assembled Genomes from an Advanced Water Purification Facility.</title>
        <authorList>
            <person name="Stamps B.W."/>
            <person name="Spear J.R."/>
        </authorList>
    </citation>
    <scope>NUCLEOTIDE SEQUENCE [LARGE SCALE GENOMIC DNA]</scope>
    <source>
        <strain evidence="4">Bin_27_1</strain>
    </source>
</reference>
<organism evidence="4 5">
    <name type="scientific">Thauera aminoaromatica</name>
    <dbReference type="NCBI Taxonomy" id="164330"/>
    <lineage>
        <taxon>Bacteria</taxon>
        <taxon>Pseudomonadati</taxon>
        <taxon>Pseudomonadota</taxon>
        <taxon>Betaproteobacteria</taxon>
        <taxon>Rhodocyclales</taxon>
        <taxon>Zoogloeaceae</taxon>
        <taxon>Thauera</taxon>
    </lineage>
</organism>
<gene>
    <name evidence="4" type="ORF">E6Q80_17840</name>
</gene>
<dbReference type="SUPFAM" id="SSF51905">
    <property type="entry name" value="FAD/NAD(P)-binding domain"/>
    <property type="match status" value="1"/>
</dbReference>
<dbReference type="EMBL" id="SSFD01000291">
    <property type="protein sequence ID" value="TXH81046.1"/>
    <property type="molecule type" value="Genomic_DNA"/>
</dbReference>